<evidence type="ECO:0000313" key="8">
    <source>
        <dbReference type="Proteomes" id="UP001156670"/>
    </source>
</evidence>
<protein>
    <submittedName>
        <fullName evidence="7">L-fucose:H+ symporter permease</fullName>
    </submittedName>
</protein>
<feature type="transmembrane region" description="Helical" evidence="6">
    <location>
        <begin position="346"/>
        <end position="372"/>
    </location>
</feature>
<accession>A0ABQ5XTB9</accession>
<dbReference type="SUPFAM" id="SSF103473">
    <property type="entry name" value="MFS general substrate transporter"/>
    <property type="match status" value="1"/>
</dbReference>
<evidence type="ECO:0000256" key="2">
    <source>
        <dbReference type="ARBA" id="ARBA00022475"/>
    </source>
</evidence>
<gene>
    <name evidence="7" type="primary">fucP_2</name>
    <name evidence="7" type="ORF">GCM10007901_38830</name>
</gene>
<dbReference type="NCBIfam" id="TIGR00885">
    <property type="entry name" value="fucP"/>
    <property type="match status" value="1"/>
</dbReference>
<feature type="transmembrane region" description="Helical" evidence="6">
    <location>
        <begin position="208"/>
        <end position="226"/>
    </location>
</feature>
<dbReference type="PANTHER" id="PTHR43702:SF11">
    <property type="entry name" value="L-FUCOSE-PROTON SYMPORTER"/>
    <property type="match status" value="1"/>
</dbReference>
<keyword evidence="3 6" id="KW-0812">Transmembrane</keyword>
<feature type="transmembrane region" description="Helical" evidence="6">
    <location>
        <begin position="87"/>
        <end position="108"/>
    </location>
</feature>
<dbReference type="Gene3D" id="1.20.1250.20">
    <property type="entry name" value="MFS general substrate transporter like domains"/>
    <property type="match status" value="2"/>
</dbReference>
<evidence type="ECO:0000256" key="5">
    <source>
        <dbReference type="ARBA" id="ARBA00023136"/>
    </source>
</evidence>
<dbReference type="InterPro" id="IPR005275">
    <property type="entry name" value="Lfuc_symporter_FucP"/>
</dbReference>
<feature type="transmembrane region" description="Helical" evidence="6">
    <location>
        <begin position="154"/>
        <end position="176"/>
    </location>
</feature>
<dbReference type="InterPro" id="IPR036259">
    <property type="entry name" value="MFS_trans_sf"/>
</dbReference>
<comment type="caution">
    <text evidence="7">The sequence shown here is derived from an EMBL/GenBank/DDBJ whole genome shotgun (WGS) entry which is preliminary data.</text>
</comment>
<keyword evidence="4 6" id="KW-1133">Transmembrane helix</keyword>
<feature type="transmembrane region" description="Helical" evidence="6">
    <location>
        <begin position="23"/>
        <end position="40"/>
    </location>
</feature>
<comment type="subcellular location">
    <subcellularLocation>
        <location evidence="1">Cell inner membrane</location>
        <topology evidence="1">Multi-pass membrane protein</topology>
    </subcellularLocation>
</comment>
<organism evidence="7 8">
    <name type="scientific">Dyella acidisoli</name>
    <dbReference type="NCBI Taxonomy" id="1867834"/>
    <lineage>
        <taxon>Bacteria</taxon>
        <taxon>Pseudomonadati</taxon>
        <taxon>Pseudomonadota</taxon>
        <taxon>Gammaproteobacteria</taxon>
        <taxon>Lysobacterales</taxon>
        <taxon>Rhodanobacteraceae</taxon>
        <taxon>Dyella</taxon>
    </lineage>
</organism>
<dbReference type="Pfam" id="PF07690">
    <property type="entry name" value="MFS_1"/>
    <property type="match status" value="1"/>
</dbReference>
<proteinExistence type="predicted"/>
<dbReference type="EMBL" id="BSOB01000050">
    <property type="protein sequence ID" value="GLQ94930.1"/>
    <property type="molecule type" value="Genomic_DNA"/>
</dbReference>
<keyword evidence="5 6" id="KW-0472">Membrane</keyword>
<feature type="transmembrane region" description="Helical" evidence="6">
    <location>
        <begin position="258"/>
        <end position="278"/>
    </location>
</feature>
<feature type="transmembrane region" description="Helical" evidence="6">
    <location>
        <begin position="114"/>
        <end position="133"/>
    </location>
</feature>
<evidence type="ECO:0000313" key="7">
    <source>
        <dbReference type="EMBL" id="GLQ94930.1"/>
    </source>
</evidence>
<keyword evidence="8" id="KW-1185">Reference proteome</keyword>
<dbReference type="InterPro" id="IPR050375">
    <property type="entry name" value="MFS_TsgA-like"/>
</dbReference>
<evidence type="ECO:0000256" key="3">
    <source>
        <dbReference type="ARBA" id="ARBA00022692"/>
    </source>
</evidence>
<keyword evidence="2" id="KW-1003">Cell membrane</keyword>
<feature type="transmembrane region" description="Helical" evidence="6">
    <location>
        <begin position="384"/>
        <end position="403"/>
    </location>
</feature>
<feature type="transmembrane region" description="Helical" evidence="6">
    <location>
        <begin position="409"/>
        <end position="428"/>
    </location>
</feature>
<feature type="transmembrane region" description="Helical" evidence="6">
    <location>
        <begin position="298"/>
        <end position="316"/>
    </location>
</feature>
<evidence type="ECO:0000256" key="4">
    <source>
        <dbReference type="ARBA" id="ARBA00022989"/>
    </source>
</evidence>
<reference evidence="8" key="1">
    <citation type="journal article" date="2019" name="Int. J. Syst. Evol. Microbiol.">
        <title>The Global Catalogue of Microorganisms (GCM) 10K type strain sequencing project: providing services to taxonomists for standard genome sequencing and annotation.</title>
        <authorList>
            <consortium name="The Broad Institute Genomics Platform"/>
            <consortium name="The Broad Institute Genome Sequencing Center for Infectious Disease"/>
            <person name="Wu L."/>
            <person name="Ma J."/>
        </authorList>
    </citation>
    <scope>NUCLEOTIDE SEQUENCE [LARGE SCALE GENOMIC DNA]</scope>
    <source>
        <strain evidence="8">NBRC 111980</strain>
    </source>
</reference>
<feature type="transmembrane region" description="Helical" evidence="6">
    <location>
        <begin position="60"/>
        <end position="80"/>
    </location>
</feature>
<dbReference type="Proteomes" id="UP001156670">
    <property type="component" value="Unassembled WGS sequence"/>
</dbReference>
<dbReference type="PANTHER" id="PTHR43702">
    <property type="entry name" value="L-FUCOSE-PROTON SYMPORTER"/>
    <property type="match status" value="1"/>
</dbReference>
<dbReference type="InterPro" id="IPR011701">
    <property type="entry name" value="MFS"/>
</dbReference>
<evidence type="ECO:0000256" key="1">
    <source>
        <dbReference type="ARBA" id="ARBA00004429"/>
    </source>
</evidence>
<name>A0ABQ5XTB9_9GAMM</name>
<feature type="transmembrane region" description="Helical" evidence="6">
    <location>
        <begin position="323"/>
        <end position="340"/>
    </location>
</feature>
<evidence type="ECO:0000256" key="6">
    <source>
        <dbReference type="SAM" id="Phobius"/>
    </source>
</evidence>
<sequence length="438" mass="47293">MEVQTATQHSPMPVVGAEETRRAWLPLVLIVSLFFLWGTANNLNDVLIAQFKKAFVLSDFRAGLVQSAFYLGYFLIAMPAGIYMRRFGYKSAVIFGLALYSIGALLFWPAAEMATYGMFLFALFVIASGLAFLETSANPFVTLLGSPDTATRRLNWAQAFNPLGSITGILIGQHFIFSGVEHTPEQIAAMSQAERAAYYVSETHAVQWPYLVIGIVVLCWALLILATRFPRPITAHAATASAAVDGGVMGRLLRDKSFVGALLSQFFYVGAQVGVWSYTIRYVQASMPGTSHREAANFLTAELVCFMLGRFAGAALMKYAAPVRLLMTFAAINVVLMLYALAVPGLSGACALAACSFFMSVMYPTIFALGVAGRGDDERKLGSAMLVMTIIGGAVLTAAMGAVSDHSTIADAMVVPAFCFAVIAWFSWQRRRTAESVG</sequence>
<dbReference type="CDD" id="cd17394">
    <property type="entry name" value="MFS_FucP_like"/>
    <property type="match status" value="1"/>
</dbReference>